<evidence type="ECO:0000259" key="1">
    <source>
        <dbReference type="Pfam" id="PF01464"/>
    </source>
</evidence>
<dbReference type="SUPFAM" id="SSF53955">
    <property type="entry name" value="Lysozyme-like"/>
    <property type="match status" value="1"/>
</dbReference>
<reference evidence="2 3" key="1">
    <citation type="submission" date="2021-08" db="EMBL/GenBank/DDBJ databases">
        <title>Genome sequence analysis of Clostridium chauvoei strains of European origin and evaluation of typing options for outbreak investigations.</title>
        <authorList>
            <person name="Abdel-Glil M."/>
            <person name="Thomas P."/>
            <person name="Seyboldt C."/>
        </authorList>
    </citation>
    <scope>NUCLEOTIDE SEQUENCE [LARGE SCALE GENOMIC DNA]</scope>
    <source>
        <strain evidence="2 3">S0260-09</strain>
    </source>
</reference>
<dbReference type="PANTHER" id="PTHR37423">
    <property type="entry name" value="SOLUBLE LYTIC MUREIN TRANSGLYCOSYLASE-RELATED"/>
    <property type="match status" value="1"/>
</dbReference>
<dbReference type="AlphaFoldDB" id="A0ABD4RHR7"/>
<comment type="caution">
    <text evidence="2">The sequence shown here is derived from an EMBL/GenBank/DDBJ whole genome shotgun (WGS) entry which is preliminary data.</text>
</comment>
<dbReference type="InterPro" id="IPR008258">
    <property type="entry name" value="Transglycosylase_SLT_dom_1"/>
</dbReference>
<evidence type="ECO:0000313" key="2">
    <source>
        <dbReference type="EMBL" id="MBX7291002.1"/>
    </source>
</evidence>
<dbReference type="PANTHER" id="PTHR37423:SF2">
    <property type="entry name" value="MEMBRANE-BOUND LYTIC MUREIN TRANSGLYCOSYLASE C"/>
    <property type="match status" value="1"/>
</dbReference>
<feature type="domain" description="Transglycosylase SLT" evidence="1">
    <location>
        <begin position="101"/>
        <end position="196"/>
    </location>
</feature>
<protein>
    <submittedName>
        <fullName evidence="2">Lytic transglycosylase domain-containing protein</fullName>
    </submittedName>
</protein>
<gene>
    <name evidence="2" type="ORF">K4H94_08085</name>
</gene>
<proteinExistence type="predicted"/>
<name>A0ABD4RHR7_9CLOT</name>
<sequence length="226" mass="25484">MSYNKELLKKTIGDGPEFDLVYETLLNKMQSDPKENNGEVSEEYIAQPTGAGVRIDKLPMRIRKENEVLTNYYKTNENVNIENINLNIDNVDNSERINNAVNKYSKECGVDRNLILAIIKQESNFDPNVESGAGAKGLMQLMDFNCEAYGVTDPFNIEQNIKGGVNHIKEYLDMFDGNVEMALMAYNGGPGTMQRRGVTSTSDLYKMPGETQAYVPKVMNYYKNGF</sequence>
<evidence type="ECO:0000313" key="3">
    <source>
        <dbReference type="Proteomes" id="UP000775179"/>
    </source>
</evidence>
<dbReference type="EMBL" id="JAIFTX010000015">
    <property type="protein sequence ID" value="MBX7291002.1"/>
    <property type="molecule type" value="Genomic_DNA"/>
</dbReference>
<dbReference type="Proteomes" id="UP000775179">
    <property type="component" value="Unassembled WGS sequence"/>
</dbReference>
<organism evidence="2 3">
    <name type="scientific">Clostridium chauvoei</name>
    <dbReference type="NCBI Taxonomy" id="46867"/>
    <lineage>
        <taxon>Bacteria</taxon>
        <taxon>Bacillati</taxon>
        <taxon>Bacillota</taxon>
        <taxon>Clostridia</taxon>
        <taxon>Eubacteriales</taxon>
        <taxon>Clostridiaceae</taxon>
        <taxon>Clostridium</taxon>
    </lineage>
</organism>
<dbReference type="Gene3D" id="1.10.530.10">
    <property type="match status" value="1"/>
</dbReference>
<dbReference type="InterPro" id="IPR023346">
    <property type="entry name" value="Lysozyme-like_dom_sf"/>
</dbReference>
<accession>A0ABD4RHR7</accession>
<dbReference type="CDD" id="cd00254">
    <property type="entry name" value="LT-like"/>
    <property type="match status" value="1"/>
</dbReference>
<dbReference type="Pfam" id="PF01464">
    <property type="entry name" value="SLT"/>
    <property type="match status" value="1"/>
</dbReference>